<dbReference type="Pfam" id="PF24316">
    <property type="entry name" value="Tli3"/>
    <property type="match status" value="1"/>
</dbReference>
<dbReference type="AlphaFoldDB" id="A0A855EJY9"/>
<name>A0A855EJY9_9ENTR</name>
<evidence type="ECO:0000313" key="4">
    <source>
        <dbReference type="Proteomes" id="UP000222768"/>
    </source>
</evidence>
<reference evidence="4" key="1">
    <citation type="submission" date="2017-09" db="EMBL/GenBank/DDBJ databases">
        <title>FDA dAtabase for Regulatory Grade micrObial Sequences (FDA-ARGOS): Supporting development and validation of Infectious Disease Dx tests.</title>
        <authorList>
            <person name="Minogue T."/>
            <person name="Wolcott M."/>
            <person name="Wasieloski L."/>
            <person name="Aguilar W."/>
            <person name="Moore D."/>
            <person name="Tallon L."/>
            <person name="Sadzewicz L."/>
            <person name="Ott S."/>
            <person name="Zhao X."/>
            <person name="Nagaraj S."/>
            <person name="Vavikolanu K."/>
            <person name="Aluvathingal J."/>
            <person name="Nadendla S."/>
            <person name="Sichtig H."/>
        </authorList>
    </citation>
    <scope>NUCLEOTIDE SEQUENCE [LARGE SCALE GENOMIC DNA]</scope>
    <source>
        <strain evidence="4">FDAARGOS_404</strain>
    </source>
</reference>
<feature type="domain" description="Tli3-like" evidence="2">
    <location>
        <begin position="23"/>
        <end position="119"/>
    </location>
</feature>
<evidence type="ECO:0000313" key="3">
    <source>
        <dbReference type="EMBL" id="PHH04273.1"/>
    </source>
</evidence>
<sequence length="239" mass="26994">MKGLCAVLAVAAVALAANCMAKEPPTQVVYRFDDHRHLEIKGWNCEGELWYTDTKRGFHSRIASQFYRIFTKKFVHPSERYLAIPWWGHITGGFSVSKDYGKTWERGGASMSPGGNEPDGGNAPYYDDVISFTVVNDQGFLQTKHRLYMSSKPFEDPRILPGGPGIEYTVDDGMGGTVHGRLEPRFPGWAWGMIYMTKQGLEGSSQQLKRNWQDLPDKVPEVKGYTGWDRMRCDMDAGR</sequence>
<accession>A0A855EJY9</accession>
<dbReference type="InterPro" id="IPR057562">
    <property type="entry name" value="Tli3-like_dom"/>
</dbReference>
<gene>
    <name evidence="3" type="ORF">CRX53_09960</name>
</gene>
<protein>
    <recommendedName>
        <fullName evidence="2">Tli3-like domain-containing protein</fullName>
    </recommendedName>
</protein>
<organism evidence="3 4">
    <name type="scientific">Leclercia adecarboxylata</name>
    <dbReference type="NCBI Taxonomy" id="83655"/>
    <lineage>
        <taxon>Bacteria</taxon>
        <taxon>Pseudomonadati</taxon>
        <taxon>Pseudomonadota</taxon>
        <taxon>Gammaproteobacteria</taxon>
        <taxon>Enterobacterales</taxon>
        <taxon>Enterobacteriaceae</taxon>
        <taxon>Leclercia</taxon>
    </lineage>
</organism>
<dbReference type="Proteomes" id="UP000222768">
    <property type="component" value="Unassembled WGS sequence"/>
</dbReference>
<comment type="caution">
    <text evidence="3">The sequence shown here is derived from an EMBL/GenBank/DDBJ whole genome shotgun (WGS) entry which is preliminary data.</text>
</comment>
<proteinExistence type="predicted"/>
<evidence type="ECO:0000259" key="2">
    <source>
        <dbReference type="Pfam" id="PF24316"/>
    </source>
</evidence>
<feature type="chain" id="PRO_5032466622" description="Tli3-like domain-containing protein" evidence="1">
    <location>
        <begin position="22"/>
        <end position="239"/>
    </location>
</feature>
<evidence type="ECO:0000256" key="1">
    <source>
        <dbReference type="SAM" id="SignalP"/>
    </source>
</evidence>
<dbReference type="EMBL" id="PDLK01000002">
    <property type="protein sequence ID" value="PHH04273.1"/>
    <property type="molecule type" value="Genomic_DNA"/>
</dbReference>
<dbReference type="RefSeq" id="WP_098946241.1">
    <property type="nucleotide sequence ID" value="NZ_CP043397.1"/>
</dbReference>
<feature type="signal peptide" evidence="1">
    <location>
        <begin position="1"/>
        <end position="21"/>
    </location>
</feature>
<keyword evidence="1" id="KW-0732">Signal</keyword>